<evidence type="ECO:0000256" key="5">
    <source>
        <dbReference type="ARBA" id="ARBA00022598"/>
    </source>
</evidence>
<proteinExistence type="inferred from homology"/>
<dbReference type="GO" id="GO:0000049">
    <property type="term" value="F:tRNA binding"/>
    <property type="evidence" value="ECO:0007669"/>
    <property type="project" value="InterPro"/>
</dbReference>
<dbReference type="InterPro" id="IPR049940">
    <property type="entry name" value="GluQ/Sye"/>
</dbReference>
<feature type="short sequence motif" description="'HIGH' region" evidence="11">
    <location>
        <begin position="9"/>
        <end position="19"/>
    </location>
</feature>
<keyword evidence="7 11" id="KW-0067">ATP-binding</keyword>
<dbReference type="InterPro" id="IPR014729">
    <property type="entry name" value="Rossmann-like_a/b/a_fold"/>
</dbReference>
<evidence type="ECO:0000256" key="1">
    <source>
        <dbReference type="ARBA" id="ARBA00004496"/>
    </source>
</evidence>
<keyword evidence="15" id="KW-1185">Reference proteome</keyword>
<comment type="subunit">
    <text evidence="3 11">Monomer.</text>
</comment>
<dbReference type="InterPro" id="IPR020752">
    <property type="entry name" value="Glu-tRNA-synth_I_codon-bd_sub1"/>
</dbReference>
<dbReference type="InterPro" id="IPR001412">
    <property type="entry name" value="aa-tRNA-synth_I_CS"/>
</dbReference>
<dbReference type="Gene3D" id="1.10.8.70">
    <property type="entry name" value="Glutamate-tRNA synthetase, class I, anticodon-binding domain 1"/>
    <property type="match status" value="1"/>
</dbReference>
<evidence type="ECO:0000256" key="11">
    <source>
        <dbReference type="HAMAP-Rule" id="MF_00022"/>
    </source>
</evidence>
<dbReference type="PANTHER" id="PTHR43311:SF2">
    <property type="entry name" value="GLUTAMATE--TRNA LIGASE, MITOCHONDRIAL-RELATED"/>
    <property type="match status" value="1"/>
</dbReference>
<dbReference type="Gene3D" id="3.40.50.620">
    <property type="entry name" value="HUPs"/>
    <property type="match status" value="1"/>
</dbReference>
<dbReference type="GO" id="GO:0004818">
    <property type="term" value="F:glutamate-tRNA ligase activity"/>
    <property type="evidence" value="ECO:0007669"/>
    <property type="project" value="UniProtKB-UniRule"/>
</dbReference>
<dbReference type="Proteomes" id="UP000030170">
    <property type="component" value="Unassembled WGS sequence"/>
</dbReference>
<dbReference type="InterPro" id="IPR020058">
    <property type="entry name" value="Glu/Gln-tRNA-synth_Ib_cat-dom"/>
</dbReference>
<evidence type="ECO:0000313" key="15">
    <source>
        <dbReference type="Proteomes" id="UP000030170"/>
    </source>
</evidence>
<feature type="domain" description="Aminoacyl-tRNA synthetase class I anticodon-binding" evidence="13">
    <location>
        <begin position="331"/>
        <end position="466"/>
    </location>
</feature>
<protein>
    <recommendedName>
        <fullName evidence="11">Glutamate--tRNA ligase</fullName>
        <ecNumber evidence="11">6.1.1.17</ecNumber>
    </recommendedName>
    <alternativeName>
        <fullName evidence="11">Glutamyl-tRNA synthetase</fullName>
        <shortName evidence="11">GluRS</shortName>
    </alternativeName>
</protein>
<dbReference type="InterPro" id="IPR008925">
    <property type="entry name" value="aa_tRNA-synth_I_cd-bd_sf"/>
</dbReference>
<dbReference type="HAMAP" id="MF_00022">
    <property type="entry name" value="Glu_tRNA_synth_type1"/>
    <property type="match status" value="1"/>
</dbReference>
<feature type="binding site" evidence="11">
    <location>
        <position position="100"/>
    </location>
    <ligand>
        <name>Zn(2+)</name>
        <dbReference type="ChEBI" id="CHEBI:29105"/>
    </ligand>
</feature>
<dbReference type="InterPro" id="IPR000924">
    <property type="entry name" value="Glu/Gln-tRNA-synth"/>
</dbReference>
<organism evidence="14 15">
    <name type="scientific">Neosynechococcus sphagnicola sy1</name>
    <dbReference type="NCBI Taxonomy" id="1497020"/>
    <lineage>
        <taxon>Bacteria</taxon>
        <taxon>Bacillati</taxon>
        <taxon>Cyanobacteriota</taxon>
        <taxon>Cyanophyceae</taxon>
        <taxon>Neosynechococcales</taxon>
        <taxon>Neosynechococcaceae</taxon>
        <taxon>Neosynechococcus</taxon>
    </lineage>
</organism>
<dbReference type="Gene3D" id="3.90.800.10">
    <property type="entry name" value="Glutamyl-tRNA Synthetase, Domain 3"/>
    <property type="match status" value="1"/>
</dbReference>
<comment type="catalytic activity">
    <reaction evidence="10 11">
        <text>tRNA(Glu) + L-glutamate + ATP = L-glutamyl-tRNA(Glu) + AMP + diphosphate</text>
        <dbReference type="Rhea" id="RHEA:23540"/>
        <dbReference type="Rhea" id="RHEA-COMP:9663"/>
        <dbReference type="Rhea" id="RHEA-COMP:9680"/>
        <dbReference type="ChEBI" id="CHEBI:29985"/>
        <dbReference type="ChEBI" id="CHEBI:30616"/>
        <dbReference type="ChEBI" id="CHEBI:33019"/>
        <dbReference type="ChEBI" id="CHEBI:78442"/>
        <dbReference type="ChEBI" id="CHEBI:78520"/>
        <dbReference type="ChEBI" id="CHEBI:456215"/>
        <dbReference type="EC" id="6.1.1.17"/>
    </reaction>
</comment>
<dbReference type="NCBIfam" id="TIGR00464">
    <property type="entry name" value="gltX_bact"/>
    <property type="match status" value="1"/>
</dbReference>
<comment type="caution">
    <text evidence="14">The sequence shown here is derived from an EMBL/GenBank/DDBJ whole genome shotgun (WGS) entry which is preliminary data.</text>
</comment>
<comment type="similarity">
    <text evidence="2 11">Belongs to the class-I aminoacyl-tRNA synthetase family. Glutamate--tRNA ligase type 1 subfamily.</text>
</comment>
<feature type="binding site" evidence="11">
    <location>
        <position position="251"/>
    </location>
    <ligand>
        <name>ATP</name>
        <dbReference type="ChEBI" id="CHEBI:30616"/>
    </ligand>
</feature>
<dbReference type="GO" id="GO:0005829">
    <property type="term" value="C:cytosol"/>
    <property type="evidence" value="ECO:0007669"/>
    <property type="project" value="TreeGrafter"/>
</dbReference>
<dbReference type="GO" id="GO:0008270">
    <property type="term" value="F:zinc ion binding"/>
    <property type="evidence" value="ECO:0007669"/>
    <property type="project" value="UniProtKB-UniRule"/>
</dbReference>
<dbReference type="Pfam" id="PF19269">
    <property type="entry name" value="Anticodon_2"/>
    <property type="match status" value="1"/>
</dbReference>
<feature type="binding site" evidence="11">
    <location>
        <position position="98"/>
    </location>
    <ligand>
        <name>Zn(2+)</name>
        <dbReference type="ChEBI" id="CHEBI:29105"/>
    </ligand>
</feature>
<dbReference type="STRING" id="1497020.DO97_14030"/>
<comment type="cofactor">
    <cofactor evidence="11">
        <name>Zn(2+)</name>
        <dbReference type="ChEBI" id="CHEBI:29105"/>
    </cofactor>
    <text evidence="11">Binds 1 zinc ion per subunit.</text>
</comment>
<dbReference type="GO" id="GO:0005524">
    <property type="term" value="F:ATP binding"/>
    <property type="evidence" value="ECO:0007669"/>
    <property type="project" value="UniProtKB-UniRule"/>
</dbReference>
<evidence type="ECO:0000256" key="6">
    <source>
        <dbReference type="ARBA" id="ARBA00022741"/>
    </source>
</evidence>
<keyword evidence="8 11" id="KW-0648">Protein biosynthesis</keyword>
<dbReference type="OrthoDB" id="9807503at2"/>
<dbReference type="EMBL" id="JJML01000043">
    <property type="protein sequence ID" value="KGF71939.1"/>
    <property type="molecule type" value="Genomic_DNA"/>
</dbReference>
<evidence type="ECO:0000313" key="14">
    <source>
        <dbReference type="EMBL" id="KGF71939.1"/>
    </source>
</evidence>
<dbReference type="InterPro" id="IPR020751">
    <property type="entry name" value="aa-tRNA-synth_I_codon-bd_sub2"/>
</dbReference>
<feature type="short sequence motif" description="'KMSKS' region" evidence="11">
    <location>
        <begin position="248"/>
        <end position="252"/>
    </location>
</feature>
<evidence type="ECO:0000256" key="3">
    <source>
        <dbReference type="ARBA" id="ARBA00011245"/>
    </source>
</evidence>
<dbReference type="Gene3D" id="1.10.1160.10">
    <property type="entry name" value="Glutamyl-trna Synthetase, Domain 2"/>
    <property type="match status" value="1"/>
</dbReference>
<keyword evidence="5 11" id="KW-0436">Ligase</keyword>
<sequence>MSVRVRIAPSPTGNLHIGTARTAVFNWLFARHHGGQFILRVEDTDLERSRTEYTENIVDGLTWLGLTWDEGPWFQSQRLDLYRQKIQQLLDQGLAYRCYCTEDELEAMRTAQKARGLAPRYDNRHRHLTPEQRAAFVTAGRKPVIRFQIQDHQEITWEDLVRGTVTWKGRDLGGDMVIARAASEDEIGQPLYNFVVVVDDIEMAISHVIRGEDHIGNTPKQILLYAALSATVPQFAHTPLILNPAGQKLSKRDGVTSISEFRQLGYTQEAIANYMTLLGWSPPEGMAEIFSLEAAAQQFSFERVNKAGAKFDWDKLNWLNSQYLHRMPSPELTDRLIPYWQAAEFVFDPVGDRPWLETITQLLGPSLVLLKDAVIQGEVFFKTTLMFNDDATAQLQQQGMGEVLSELISLQDAHANQPLTLDLAKEILNQVVASKKLKKGMVMRSLRAALMGEMHGPDLLQSWLILHHRGQDTTRLNAALQLATSTKTTTK</sequence>
<name>A0A098TIK9_9CYAN</name>
<dbReference type="GO" id="GO:0006424">
    <property type="term" value="P:glutamyl-tRNA aminoacylation"/>
    <property type="evidence" value="ECO:0007669"/>
    <property type="project" value="UniProtKB-UniRule"/>
</dbReference>
<keyword evidence="6 11" id="KW-0547">Nucleotide-binding</keyword>
<dbReference type="Gene3D" id="1.10.10.350">
    <property type="match status" value="1"/>
</dbReference>
<dbReference type="PANTHER" id="PTHR43311">
    <property type="entry name" value="GLUTAMATE--TRNA LIGASE"/>
    <property type="match status" value="1"/>
</dbReference>
<feature type="binding site" evidence="11">
    <location>
        <position position="125"/>
    </location>
    <ligand>
        <name>Zn(2+)</name>
        <dbReference type="ChEBI" id="CHEBI:29105"/>
    </ligand>
</feature>
<evidence type="ECO:0000256" key="8">
    <source>
        <dbReference type="ARBA" id="ARBA00022917"/>
    </source>
</evidence>
<dbReference type="EC" id="6.1.1.17" evidence="11"/>
<dbReference type="AlphaFoldDB" id="A0A098TIK9"/>
<dbReference type="CDD" id="cd00808">
    <property type="entry name" value="GluRS_core"/>
    <property type="match status" value="1"/>
</dbReference>
<evidence type="ECO:0000259" key="12">
    <source>
        <dbReference type="Pfam" id="PF00749"/>
    </source>
</evidence>
<dbReference type="PROSITE" id="PS00178">
    <property type="entry name" value="AA_TRNA_LIGASE_I"/>
    <property type="match status" value="1"/>
</dbReference>
<dbReference type="RefSeq" id="WP_036535296.1">
    <property type="nucleotide sequence ID" value="NZ_JJML01000043.1"/>
</dbReference>
<dbReference type="PRINTS" id="PR00987">
    <property type="entry name" value="TRNASYNTHGLU"/>
</dbReference>
<dbReference type="InterPro" id="IPR045462">
    <property type="entry name" value="aa-tRNA-synth_I_cd-bd"/>
</dbReference>
<keyword evidence="11" id="KW-0862">Zinc</keyword>
<evidence type="ECO:0000256" key="7">
    <source>
        <dbReference type="ARBA" id="ARBA00022840"/>
    </source>
</evidence>
<dbReference type="InterPro" id="IPR020061">
    <property type="entry name" value="Glu_tRNA_lig_a-bdl"/>
</dbReference>
<keyword evidence="11" id="KW-0479">Metal-binding</keyword>
<gene>
    <name evidence="11" type="primary">gltX</name>
    <name evidence="14" type="ORF">DO97_14030</name>
</gene>
<evidence type="ECO:0000256" key="4">
    <source>
        <dbReference type="ARBA" id="ARBA00022490"/>
    </source>
</evidence>
<dbReference type="InterPro" id="IPR033910">
    <property type="entry name" value="GluRS_core"/>
</dbReference>
<comment type="subcellular location">
    <subcellularLocation>
        <location evidence="1 11">Cytoplasm</location>
    </subcellularLocation>
</comment>
<feature type="domain" description="Glutamyl/glutaminyl-tRNA synthetase class Ib catalytic" evidence="12">
    <location>
        <begin position="3"/>
        <end position="318"/>
    </location>
</feature>
<evidence type="ECO:0000256" key="2">
    <source>
        <dbReference type="ARBA" id="ARBA00007894"/>
    </source>
</evidence>
<dbReference type="InterPro" id="IPR004527">
    <property type="entry name" value="Glu-tRNA-ligase_bac/mito"/>
</dbReference>
<dbReference type="SUPFAM" id="SSF48163">
    <property type="entry name" value="An anticodon-binding domain of class I aminoacyl-tRNA synthetases"/>
    <property type="match status" value="1"/>
</dbReference>
<evidence type="ECO:0000256" key="9">
    <source>
        <dbReference type="ARBA" id="ARBA00023146"/>
    </source>
</evidence>
<accession>A0A098TIK9</accession>
<reference evidence="14 15" key="1">
    <citation type="journal article" date="2014" name="Mol. Ecol.">
        <title>Evolution of Synechococcus.</title>
        <authorList>
            <person name="Dvorak P."/>
            <person name="Casamatta D."/>
            <person name="Hasler P."/>
            <person name="Poulickova A."/>
            <person name="Ondrej V."/>
            <person name="Sanges R."/>
        </authorList>
    </citation>
    <scope>NUCLEOTIDE SEQUENCE [LARGE SCALE GENOMIC DNA]</scope>
    <source>
        <strain evidence="14 15">CAUP A 1101</strain>
    </source>
</reference>
<evidence type="ECO:0000256" key="10">
    <source>
        <dbReference type="ARBA" id="ARBA00048351"/>
    </source>
</evidence>
<dbReference type="Pfam" id="PF00749">
    <property type="entry name" value="tRNA-synt_1c"/>
    <property type="match status" value="1"/>
</dbReference>
<keyword evidence="4 11" id="KW-0963">Cytoplasm</keyword>
<dbReference type="FunFam" id="3.40.50.620:FF:000007">
    <property type="entry name" value="Glutamate--tRNA ligase"/>
    <property type="match status" value="1"/>
</dbReference>
<keyword evidence="9 11" id="KW-0030">Aminoacyl-tRNA synthetase</keyword>
<dbReference type="SUPFAM" id="SSF52374">
    <property type="entry name" value="Nucleotidylyl transferase"/>
    <property type="match status" value="1"/>
</dbReference>
<feature type="binding site" evidence="11">
    <location>
        <position position="127"/>
    </location>
    <ligand>
        <name>Zn(2+)</name>
        <dbReference type="ChEBI" id="CHEBI:29105"/>
    </ligand>
</feature>
<evidence type="ECO:0000259" key="13">
    <source>
        <dbReference type="Pfam" id="PF19269"/>
    </source>
</evidence>
<comment type="function">
    <text evidence="11">Catalyzes the attachment of glutamate to tRNA(Glu) in a two-step reaction: glutamate is first activated by ATP to form Glu-AMP and then transferred to the acceptor end of tRNA(Glu).</text>
</comment>